<dbReference type="EMBL" id="VSRR010000555">
    <property type="protein sequence ID" value="MPC17026.1"/>
    <property type="molecule type" value="Genomic_DNA"/>
</dbReference>
<keyword evidence="3" id="KW-1185">Reference proteome</keyword>
<dbReference type="Proteomes" id="UP000324222">
    <property type="component" value="Unassembled WGS sequence"/>
</dbReference>
<feature type="compositionally biased region" description="Basic and acidic residues" evidence="1">
    <location>
        <begin position="113"/>
        <end position="122"/>
    </location>
</feature>
<feature type="compositionally biased region" description="Polar residues" evidence="1">
    <location>
        <begin position="100"/>
        <end position="111"/>
    </location>
</feature>
<gene>
    <name evidence="2" type="ORF">E2C01_009871</name>
</gene>
<name>A0A5B7D765_PORTR</name>
<feature type="region of interest" description="Disordered" evidence="1">
    <location>
        <begin position="86"/>
        <end position="122"/>
    </location>
</feature>
<organism evidence="2 3">
    <name type="scientific">Portunus trituberculatus</name>
    <name type="common">Swimming crab</name>
    <name type="synonym">Neptunus trituberculatus</name>
    <dbReference type="NCBI Taxonomy" id="210409"/>
    <lineage>
        <taxon>Eukaryota</taxon>
        <taxon>Metazoa</taxon>
        <taxon>Ecdysozoa</taxon>
        <taxon>Arthropoda</taxon>
        <taxon>Crustacea</taxon>
        <taxon>Multicrustacea</taxon>
        <taxon>Malacostraca</taxon>
        <taxon>Eumalacostraca</taxon>
        <taxon>Eucarida</taxon>
        <taxon>Decapoda</taxon>
        <taxon>Pleocyemata</taxon>
        <taxon>Brachyura</taxon>
        <taxon>Eubrachyura</taxon>
        <taxon>Portunoidea</taxon>
        <taxon>Portunidae</taxon>
        <taxon>Portuninae</taxon>
        <taxon>Portunus</taxon>
    </lineage>
</organism>
<dbReference type="AlphaFoldDB" id="A0A5B7D765"/>
<feature type="region of interest" description="Disordered" evidence="1">
    <location>
        <begin position="24"/>
        <end position="54"/>
    </location>
</feature>
<evidence type="ECO:0000313" key="3">
    <source>
        <dbReference type="Proteomes" id="UP000324222"/>
    </source>
</evidence>
<proteinExistence type="predicted"/>
<feature type="compositionally biased region" description="Basic and acidic residues" evidence="1">
    <location>
        <begin position="26"/>
        <end position="54"/>
    </location>
</feature>
<evidence type="ECO:0000313" key="2">
    <source>
        <dbReference type="EMBL" id="MPC17026.1"/>
    </source>
</evidence>
<evidence type="ECO:0000256" key="1">
    <source>
        <dbReference type="SAM" id="MobiDB-lite"/>
    </source>
</evidence>
<sequence length="122" mass="13071">MDEVCGEAGVCVEVVDGVLVSVRSEAGVKEKGEEEQEEGGRRWGEGRAADVRTDRTTNTKLLPFTLSLHSHSRCLLPILFHSPLLPTSHPSPVLSPTDPGDSQCSTASQVQAEGEKQFGEAL</sequence>
<feature type="compositionally biased region" description="Low complexity" evidence="1">
    <location>
        <begin position="86"/>
        <end position="97"/>
    </location>
</feature>
<comment type="caution">
    <text evidence="2">The sequence shown here is derived from an EMBL/GenBank/DDBJ whole genome shotgun (WGS) entry which is preliminary data.</text>
</comment>
<reference evidence="2 3" key="1">
    <citation type="submission" date="2019-05" db="EMBL/GenBank/DDBJ databases">
        <title>Another draft genome of Portunus trituberculatus and its Hox gene families provides insights of decapod evolution.</title>
        <authorList>
            <person name="Jeong J.-H."/>
            <person name="Song I."/>
            <person name="Kim S."/>
            <person name="Choi T."/>
            <person name="Kim D."/>
            <person name="Ryu S."/>
            <person name="Kim W."/>
        </authorList>
    </citation>
    <scope>NUCLEOTIDE SEQUENCE [LARGE SCALE GENOMIC DNA]</scope>
    <source>
        <tissue evidence="2">Muscle</tissue>
    </source>
</reference>
<accession>A0A5B7D765</accession>
<protein>
    <submittedName>
        <fullName evidence="2">Uncharacterized protein</fullName>
    </submittedName>
</protein>